<dbReference type="EMBL" id="CBXV010000005">
    <property type="protein sequence ID" value="CDM65479.1"/>
    <property type="molecule type" value="Genomic_DNA"/>
</dbReference>
<dbReference type="Proteomes" id="UP000031518">
    <property type="component" value="Unassembled WGS sequence"/>
</dbReference>
<dbReference type="InterPro" id="IPR011146">
    <property type="entry name" value="HIT-like"/>
</dbReference>
<name>A0A0B6WYV9_9BACT</name>
<dbReference type="CDD" id="cd01275">
    <property type="entry name" value="FHIT"/>
    <property type="match status" value="1"/>
</dbReference>
<proteinExistence type="predicted"/>
<keyword evidence="6" id="KW-0378">Hydrolase</keyword>
<dbReference type="Gene3D" id="3.30.428.10">
    <property type="entry name" value="HIT-like"/>
    <property type="match status" value="1"/>
</dbReference>
<reference evidence="6 7" key="1">
    <citation type="submission" date="2013-12" db="EMBL/GenBank/DDBJ databases">
        <authorList>
            <person name="Stott M."/>
        </authorList>
    </citation>
    <scope>NUCLEOTIDE SEQUENCE [LARGE SCALE GENOMIC DNA]</scope>
    <source>
        <strain evidence="6 7">K22</strain>
    </source>
</reference>
<gene>
    <name evidence="6" type="ORF">PYK22_01480</name>
</gene>
<feature type="binding site" evidence="3">
    <location>
        <position position="126"/>
    </location>
    <ligand>
        <name>substrate</name>
    </ligand>
</feature>
<evidence type="ECO:0000256" key="1">
    <source>
        <dbReference type="ARBA" id="ARBA00022741"/>
    </source>
</evidence>
<dbReference type="PANTHER" id="PTHR42997:SF1">
    <property type="entry name" value="AP-4-A PHOSPHORYLASE"/>
    <property type="match status" value="1"/>
</dbReference>
<dbReference type="RefSeq" id="WP_041975806.1">
    <property type="nucleotide sequence ID" value="NZ_CBXV010000005.1"/>
</dbReference>
<evidence type="ECO:0000256" key="3">
    <source>
        <dbReference type="PIRSR" id="PIRSR639383-2"/>
    </source>
</evidence>
<evidence type="ECO:0000256" key="4">
    <source>
        <dbReference type="PROSITE-ProRule" id="PRU00464"/>
    </source>
</evidence>
<dbReference type="OrthoDB" id="9784774at2"/>
<sequence>MDRLWSPWRYQYVAGEGGKATSGCIFCELRDGAPEDDERRYVLHRARYNYIVLNLYPYTSGHLMIVPYEHVADLDAVSKPATDEMMDLAKRAQTILREVYRPDGFNLGMNLGRAAGAGVVGHVHLHIMPRWVGDTNFMTTVGETRVLPEDLRTTYDKLRRFI</sequence>
<evidence type="ECO:0000256" key="2">
    <source>
        <dbReference type="PIRSR" id="PIRSR639383-1"/>
    </source>
</evidence>
<evidence type="ECO:0000313" key="7">
    <source>
        <dbReference type="Proteomes" id="UP000031518"/>
    </source>
</evidence>
<dbReference type="PROSITE" id="PS51084">
    <property type="entry name" value="HIT_2"/>
    <property type="match status" value="1"/>
</dbReference>
<dbReference type="InterPro" id="IPR036265">
    <property type="entry name" value="HIT-like_sf"/>
</dbReference>
<dbReference type="InterPro" id="IPR052908">
    <property type="entry name" value="AP-4-A_phosphorylase"/>
</dbReference>
<dbReference type="GO" id="GO:0000166">
    <property type="term" value="F:nucleotide binding"/>
    <property type="evidence" value="ECO:0007669"/>
    <property type="project" value="UniProtKB-KW"/>
</dbReference>
<dbReference type="GO" id="GO:0016787">
    <property type="term" value="F:hydrolase activity"/>
    <property type="evidence" value="ECO:0007669"/>
    <property type="project" value="UniProtKB-KW"/>
</dbReference>
<reference evidence="6 7" key="2">
    <citation type="submission" date="2015-01" db="EMBL/GenBank/DDBJ databases">
        <title>Complete genome sequence of Pyrinomonas methylaliphatogenes type strain K22T.</title>
        <authorList>
            <person name="Lee K.C.Y."/>
            <person name="Power J.F."/>
            <person name="Dunfield P.F."/>
            <person name="Morgan X.C."/>
            <person name="Huttenhower C."/>
            <person name="Stott M.B."/>
        </authorList>
    </citation>
    <scope>NUCLEOTIDE SEQUENCE [LARGE SCALE GENOMIC DNA]</scope>
    <source>
        <strain evidence="6 7">K22</strain>
    </source>
</reference>
<evidence type="ECO:0000259" key="5">
    <source>
        <dbReference type="PROSITE" id="PS51084"/>
    </source>
</evidence>
<evidence type="ECO:0000313" key="6">
    <source>
        <dbReference type="EMBL" id="CDM65479.1"/>
    </source>
</evidence>
<dbReference type="STRING" id="454194.PYK22_01480"/>
<feature type="short sequence motif" description="Histidine triad motif" evidence="4">
    <location>
        <begin position="122"/>
        <end position="126"/>
    </location>
</feature>
<dbReference type="SUPFAM" id="SSF54197">
    <property type="entry name" value="HIT-like"/>
    <property type="match status" value="1"/>
</dbReference>
<organism evidence="6 7">
    <name type="scientific">Pyrinomonas methylaliphatogenes</name>
    <dbReference type="NCBI Taxonomy" id="454194"/>
    <lineage>
        <taxon>Bacteria</taxon>
        <taxon>Pseudomonadati</taxon>
        <taxon>Acidobacteriota</taxon>
        <taxon>Blastocatellia</taxon>
        <taxon>Blastocatellales</taxon>
        <taxon>Pyrinomonadaceae</taxon>
        <taxon>Pyrinomonas</taxon>
    </lineage>
</organism>
<feature type="domain" description="HIT" evidence="5">
    <location>
        <begin position="25"/>
        <end position="137"/>
    </location>
</feature>
<dbReference type="AlphaFoldDB" id="A0A0B6WYV9"/>
<feature type="active site" description="Tele-AMP-histidine intermediate" evidence="2">
    <location>
        <position position="124"/>
    </location>
</feature>
<protein>
    <submittedName>
        <fullName evidence="6">HIT family hydrolase, diadenosine tetraphosphate hydrolase</fullName>
    </submittedName>
</protein>
<keyword evidence="1" id="KW-0547">Nucleotide-binding</keyword>
<keyword evidence="7" id="KW-1185">Reference proteome</keyword>
<feature type="binding site" evidence="3">
    <location>
        <position position="54"/>
    </location>
    <ligand>
        <name>substrate</name>
    </ligand>
</feature>
<dbReference type="Pfam" id="PF01230">
    <property type="entry name" value="HIT"/>
    <property type="match status" value="1"/>
</dbReference>
<accession>A0A0B6WYV9</accession>
<dbReference type="PANTHER" id="PTHR42997">
    <property type="entry name" value="HIT FAMILY HYDROLASE"/>
    <property type="match status" value="1"/>
</dbReference>
<dbReference type="InterPro" id="IPR039383">
    <property type="entry name" value="FHIT"/>
</dbReference>
<feature type="binding site" evidence="3">
    <location>
        <begin position="116"/>
        <end position="120"/>
    </location>
    <ligand>
        <name>substrate</name>
    </ligand>
</feature>